<protein>
    <submittedName>
        <fullName evidence="1">Uncharacterized protein</fullName>
    </submittedName>
</protein>
<gene>
    <name evidence="1" type="ORF">GC101_29170</name>
</gene>
<dbReference type="RefSeq" id="WP_171720217.1">
    <property type="nucleotide sequence ID" value="NZ_WHOB01000089.1"/>
</dbReference>
<sequence length="394" mass="45831">MKVVTIKGFDQHDIYFHDFFYENTRLFPFHNKRDLSNDEHHAIEFGFYKGLIFHDSNMESFLPYYFNEKNVFCLSENGYSETLFYLCYSDGFKNRNSLKNVSLHKLNCRTKESSLVSTQNLNLTGSEFVEDFFRIRTFVGINDKYVFLSYTLGHENENHFYIVDVLTGEWIPLRSDPLLNVMEQFSVMASGYIIIKTGEYTVEEKQFGWANKSIDSMDEHLIVIKVDEFIDSICKGRLNLSESVIRTCSNDSALIGFILVGNEFIFYTCHFDHSVTSITRVNPETRNKGTISFNGIHYLNLYIKDGFYSLKNRDEQSVLYATSTMKEIATFSYPDHFMWLDGDCILIGSYLPNGNTEIKSKNLFTNKENILGEGFCFVDTQRDVVIIIEHQARM</sequence>
<dbReference type="EMBL" id="WHOB01000089">
    <property type="protein sequence ID" value="NOU82940.1"/>
    <property type="molecule type" value="Genomic_DNA"/>
</dbReference>
<keyword evidence="2" id="KW-1185">Reference proteome</keyword>
<reference evidence="1 2" key="1">
    <citation type="submission" date="2019-10" db="EMBL/GenBank/DDBJ databases">
        <title>Description of Paenibacillus terricola sp. nov.</title>
        <authorList>
            <person name="Carlier A."/>
            <person name="Qi S."/>
        </authorList>
    </citation>
    <scope>NUCLEOTIDE SEQUENCE [LARGE SCALE GENOMIC DNA]</scope>
    <source>
        <strain evidence="1 2">LMG 31459</strain>
    </source>
</reference>
<proteinExistence type="predicted"/>
<dbReference type="Proteomes" id="UP000596857">
    <property type="component" value="Unassembled WGS sequence"/>
</dbReference>
<accession>A0ABX1YT47</accession>
<organism evidence="1 2">
    <name type="scientific">Paenibacillus phytohabitans</name>
    <dbReference type="NCBI Taxonomy" id="2654978"/>
    <lineage>
        <taxon>Bacteria</taxon>
        <taxon>Bacillati</taxon>
        <taxon>Bacillota</taxon>
        <taxon>Bacilli</taxon>
        <taxon>Bacillales</taxon>
        <taxon>Paenibacillaceae</taxon>
        <taxon>Paenibacillus</taxon>
    </lineage>
</organism>
<name>A0ABX1YT47_9BACL</name>
<evidence type="ECO:0000313" key="2">
    <source>
        <dbReference type="Proteomes" id="UP000596857"/>
    </source>
</evidence>
<evidence type="ECO:0000313" key="1">
    <source>
        <dbReference type="EMBL" id="NOU82940.1"/>
    </source>
</evidence>
<comment type="caution">
    <text evidence="1">The sequence shown here is derived from an EMBL/GenBank/DDBJ whole genome shotgun (WGS) entry which is preliminary data.</text>
</comment>